<protein>
    <submittedName>
        <fullName evidence="1">Uncharacterized protein</fullName>
    </submittedName>
</protein>
<evidence type="ECO:0000313" key="2">
    <source>
        <dbReference type="Proteomes" id="UP000828941"/>
    </source>
</evidence>
<dbReference type="Proteomes" id="UP000828941">
    <property type="component" value="Chromosome 14"/>
</dbReference>
<organism evidence="1 2">
    <name type="scientific">Bauhinia variegata</name>
    <name type="common">Purple orchid tree</name>
    <name type="synonym">Phanera variegata</name>
    <dbReference type="NCBI Taxonomy" id="167791"/>
    <lineage>
        <taxon>Eukaryota</taxon>
        <taxon>Viridiplantae</taxon>
        <taxon>Streptophyta</taxon>
        <taxon>Embryophyta</taxon>
        <taxon>Tracheophyta</taxon>
        <taxon>Spermatophyta</taxon>
        <taxon>Magnoliopsida</taxon>
        <taxon>eudicotyledons</taxon>
        <taxon>Gunneridae</taxon>
        <taxon>Pentapetalae</taxon>
        <taxon>rosids</taxon>
        <taxon>fabids</taxon>
        <taxon>Fabales</taxon>
        <taxon>Fabaceae</taxon>
        <taxon>Cercidoideae</taxon>
        <taxon>Cercideae</taxon>
        <taxon>Bauhiniinae</taxon>
        <taxon>Bauhinia</taxon>
    </lineage>
</organism>
<accession>A0ACB9KKH0</accession>
<keyword evidence="2" id="KW-1185">Reference proteome</keyword>
<evidence type="ECO:0000313" key="1">
    <source>
        <dbReference type="EMBL" id="KAI4297660.1"/>
    </source>
</evidence>
<comment type="caution">
    <text evidence="1">The sequence shown here is derived from an EMBL/GenBank/DDBJ whole genome shotgun (WGS) entry which is preliminary data.</text>
</comment>
<name>A0ACB9KKH0_BAUVA</name>
<reference evidence="1 2" key="1">
    <citation type="journal article" date="2022" name="DNA Res.">
        <title>Chromosomal-level genome assembly of the orchid tree Bauhinia variegata (Leguminosae; Cercidoideae) supports the allotetraploid origin hypothesis of Bauhinia.</title>
        <authorList>
            <person name="Zhong Y."/>
            <person name="Chen Y."/>
            <person name="Zheng D."/>
            <person name="Pang J."/>
            <person name="Liu Y."/>
            <person name="Luo S."/>
            <person name="Meng S."/>
            <person name="Qian L."/>
            <person name="Wei D."/>
            <person name="Dai S."/>
            <person name="Zhou R."/>
        </authorList>
    </citation>
    <scope>NUCLEOTIDE SEQUENCE [LARGE SCALE GENOMIC DNA]</scope>
    <source>
        <strain evidence="1">BV-YZ2020</strain>
    </source>
</reference>
<gene>
    <name evidence="1" type="ORF">L6164_037542</name>
</gene>
<dbReference type="EMBL" id="CM039439">
    <property type="protein sequence ID" value="KAI4297660.1"/>
    <property type="molecule type" value="Genomic_DNA"/>
</dbReference>
<proteinExistence type="predicted"/>
<sequence>MGSLGAVLRHPEEIFPMLKLKMEMKNAEKQVPEKPHWAFCYTMLRKVSRSFAFTIQQLDSHQLRDSILILYLVLRALDTTTEECMNGFISTQYITWLVFTNAEDDTSLTSDVRVRILEAFYCHIDDPRWYFSCGTDDCKVLMENFHYVQVAFLELKKSHQDVIKDVTKRMGAGMAKFICKEIETIEDLNEYAHYVAGLIGIGLSKLFYASGLEDLAPDSLSNSMGLFLQKVNIIRDYLEDINEIPEPRLFWPRQVWSKYVVKLEELKYEEKSTKGLQCLNEMVTNALVDVEHSLKYLSALRDPSIFRFCAIPMVVAIGTLTLCYNNPQVFRATLKLRRGLIAKLIHQTRTMSDVHDSVLEFTSIMKAKVEMHDPNASTTLSRLDAIQKICRESELLNNSAEYYTVSKQQVYHSVQGAAVYVALCLAFAYLSSGLLNIALIES</sequence>